<keyword evidence="1" id="KW-0732">Signal</keyword>
<dbReference type="EMBL" id="KB870811">
    <property type="protein sequence ID" value="EOA15422.1"/>
    <property type="molecule type" value="Genomic_DNA"/>
</dbReference>
<evidence type="ECO:0000256" key="1">
    <source>
        <dbReference type="SAM" id="SignalP"/>
    </source>
</evidence>
<evidence type="ECO:0000313" key="2">
    <source>
        <dbReference type="EMBL" id="EOA15422.1"/>
    </source>
</evidence>
<keyword evidence="3" id="KW-1185">Reference proteome</keyword>
<name>R0F1C2_9BRAS</name>
<dbReference type="Proteomes" id="UP000029121">
    <property type="component" value="Unassembled WGS sequence"/>
</dbReference>
<feature type="chain" id="PRO_5004340196" evidence="1">
    <location>
        <begin position="25"/>
        <end position="108"/>
    </location>
</feature>
<reference evidence="3" key="1">
    <citation type="journal article" date="2013" name="Nat. Genet.">
        <title>The Capsella rubella genome and the genomic consequences of rapid mating system evolution.</title>
        <authorList>
            <person name="Slotte T."/>
            <person name="Hazzouri K.M."/>
            <person name="Agren J.A."/>
            <person name="Koenig D."/>
            <person name="Maumus F."/>
            <person name="Guo Y.L."/>
            <person name="Steige K."/>
            <person name="Platts A.E."/>
            <person name="Escobar J.S."/>
            <person name="Newman L.K."/>
            <person name="Wang W."/>
            <person name="Mandakova T."/>
            <person name="Vello E."/>
            <person name="Smith L.M."/>
            <person name="Henz S.R."/>
            <person name="Steffen J."/>
            <person name="Takuno S."/>
            <person name="Brandvain Y."/>
            <person name="Coop G."/>
            <person name="Andolfatto P."/>
            <person name="Hu T.T."/>
            <person name="Blanchette M."/>
            <person name="Clark R.M."/>
            <person name="Quesneville H."/>
            <person name="Nordborg M."/>
            <person name="Gaut B.S."/>
            <person name="Lysak M.A."/>
            <person name="Jenkins J."/>
            <person name="Grimwood J."/>
            <person name="Chapman J."/>
            <person name="Prochnik S."/>
            <person name="Shu S."/>
            <person name="Rokhsar D."/>
            <person name="Schmutz J."/>
            <person name="Weigel D."/>
            <person name="Wright S.I."/>
        </authorList>
    </citation>
    <scope>NUCLEOTIDE SEQUENCE [LARGE SCALE GENOMIC DNA]</scope>
    <source>
        <strain evidence="3">cv. Monte Gargano</strain>
    </source>
</reference>
<proteinExistence type="predicted"/>
<evidence type="ECO:0000313" key="3">
    <source>
        <dbReference type="Proteomes" id="UP000029121"/>
    </source>
</evidence>
<dbReference type="OrthoDB" id="1413674at2759"/>
<sequence>MKTSMSIIIIFFVAFLSITTISLAKMSNVEDCIRRNIAHVETPEDMFCRDEGRIVMYFLKLNGTFPHYYVKALCNVFGNDDMKVKQYVLEKWLNLSKKLIDSLSCASL</sequence>
<dbReference type="AlphaFoldDB" id="R0F1C2"/>
<accession>R0F1C2</accession>
<protein>
    <submittedName>
        <fullName evidence="2">Uncharacterized protein</fullName>
    </submittedName>
</protein>
<dbReference type="KEGG" id="crb:17879504"/>
<feature type="signal peptide" evidence="1">
    <location>
        <begin position="1"/>
        <end position="24"/>
    </location>
</feature>
<gene>
    <name evidence="2" type="ORF">CARUB_v10007751mg</name>
</gene>
<organism evidence="2 3">
    <name type="scientific">Capsella rubella</name>
    <dbReference type="NCBI Taxonomy" id="81985"/>
    <lineage>
        <taxon>Eukaryota</taxon>
        <taxon>Viridiplantae</taxon>
        <taxon>Streptophyta</taxon>
        <taxon>Embryophyta</taxon>
        <taxon>Tracheophyta</taxon>
        <taxon>Spermatophyta</taxon>
        <taxon>Magnoliopsida</taxon>
        <taxon>eudicotyledons</taxon>
        <taxon>Gunneridae</taxon>
        <taxon>Pentapetalae</taxon>
        <taxon>rosids</taxon>
        <taxon>malvids</taxon>
        <taxon>Brassicales</taxon>
        <taxon>Brassicaceae</taxon>
        <taxon>Camelineae</taxon>
        <taxon>Capsella</taxon>
    </lineage>
</organism>